<name>G8UIP5_TANFA</name>
<reference evidence="2" key="1">
    <citation type="submission" date="2011-12" db="EMBL/GenBank/DDBJ databases">
        <title>Complete sequence of Tannerella forsythia ATCC 43037.</title>
        <authorList>
            <person name="Dewhirst F."/>
            <person name="Tanner A."/>
            <person name="Izard J."/>
            <person name="Brinkac L."/>
            <person name="Durkin A.S."/>
            <person name="Hostetler J."/>
            <person name="Shetty J."/>
            <person name="Torralba M."/>
            <person name="Gill S."/>
            <person name="Nelson K."/>
        </authorList>
    </citation>
    <scope>NUCLEOTIDE SEQUENCE [LARGE SCALE GENOMIC DNA]</scope>
    <source>
        <strain evidence="2">ATCC 43037 / JCM 10827 / CCUG 33226 / KCTC 5666 / FDC 338</strain>
    </source>
</reference>
<protein>
    <submittedName>
        <fullName evidence="1">Uncharacterized protein</fullName>
    </submittedName>
</protein>
<sequence>MKLKKKKKETMERACQVDHFERRTRKEDIKRNIEMVFTA</sequence>
<dbReference type="KEGG" id="tfo:BFO_2201"/>
<organism evidence="1 2">
    <name type="scientific">Tannerella forsythia (strain ATCC 43037 / JCM 10827 / CCUG 21028 A / KCTC 5666 / FDC 338)</name>
    <name type="common">Bacteroides forsythus</name>
    <dbReference type="NCBI Taxonomy" id="203275"/>
    <lineage>
        <taxon>Bacteria</taxon>
        <taxon>Pseudomonadati</taxon>
        <taxon>Bacteroidota</taxon>
        <taxon>Bacteroidia</taxon>
        <taxon>Bacteroidales</taxon>
        <taxon>Tannerellaceae</taxon>
        <taxon>Tannerella</taxon>
    </lineage>
</organism>
<dbReference type="STRING" id="203275.BFO_2201"/>
<proteinExistence type="predicted"/>
<evidence type="ECO:0000313" key="2">
    <source>
        <dbReference type="Proteomes" id="UP000005436"/>
    </source>
</evidence>
<dbReference type="EMBL" id="CP003191">
    <property type="protein sequence ID" value="AEW20501.1"/>
    <property type="molecule type" value="Genomic_DNA"/>
</dbReference>
<accession>G8UIP5</accession>
<dbReference type="AlphaFoldDB" id="G8UIP5"/>
<dbReference type="PATRIC" id="fig|203275.8.peg.1997"/>
<evidence type="ECO:0000313" key="1">
    <source>
        <dbReference type="EMBL" id="AEW20501.1"/>
    </source>
</evidence>
<dbReference type="Proteomes" id="UP000005436">
    <property type="component" value="Chromosome"/>
</dbReference>
<gene>
    <name evidence="1" type="ordered locus">BFO_2201</name>
</gene>
<keyword evidence="2" id="KW-1185">Reference proteome</keyword>
<dbReference type="HOGENOM" id="CLU_3318311_0_0_10"/>